<dbReference type="AlphaFoldDB" id="A0A1P8K7A0"/>
<dbReference type="EMBL" id="CP019239">
    <property type="protein sequence ID" value="APW41873.1"/>
    <property type="molecule type" value="Genomic_DNA"/>
</dbReference>
<evidence type="ECO:0000313" key="1">
    <source>
        <dbReference type="EMBL" id="APW41873.1"/>
    </source>
</evidence>
<evidence type="ECO:0000313" key="2">
    <source>
        <dbReference type="Proteomes" id="UP000186110"/>
    </source>
</evidence>
<sequence length="280" mass="30852">MQDELLGNLDAIEPIPEDKRITGERKVMEVLTWLHRFGWLTSRMVAALVWPTASQSWPMARRTLKKMLVDKLVLVRALPQGGDVYLLSVKGARLLQDATGVQAKGGQGLATGNAIHRACSNWHLIEQMQAGLGIWTEHEIASGLAPVHTVNGKLFDGLVVHDDGLVTACEIENTWKNRSRRQAVVEVATRHLGRDKLTRIGVDAMGQELYLAKLSVVSTSVDAMRSMVASFYEAHRMLTATEMCLAAVDVSVLPVSPSLVPGESTTENLWWNVMQPHTLS</sequence>
<gene>
    <name evidence="1" type="ORF">RS694_04495</name>
</gene>
<keyword evidence="2" id="KW-1185">Reference proteome</keyword>
<reference evidence="1 2" key="1">
    <citation type="submission" date="2017-01" db="EMBL/GenBank/DDBJ databases">
        <authorList>
            <person name="Mah S.A."/>
            <person name="Swanson W.J."/>
            <person name="Moy G.W."/>
            <person name="Vacquier V.D."/>
        </authorList>
    </citation>
    <scope>NUCLEOTIDE SEQUENCE [LARGE SCALE GENOMIC DNA]</scope>
    <source>
        <strain evidence="1 2">DSM 22694</strain>
    </source>
</reference>
<accession>A0A1P8K7A0</accession>
<proteinExistence type="predicted"/>
<dbReference type="KEGG" id="rsb:RS694_04495"/>
<dbReference type="Proteomes" id="UP000186110">
    <property type="component" value="Chromosome"/>
</dbReference>
<protein>
    <submittedName>
        <fullName evidence="1">Uncharacterized protein</fullName>
    </submittedName>
</protein>
<name>A0A1P8K7A0_9BURK</name>
<organism evidence="1 2">
    <name type="scientific">Rhodoferax saidenbachensis</name>
    <dbReference type="NCBI Taxonomy" id="1484693"/>
    <lineage>
        <taxon>Bacteria</taxon>
        <taxon>Pseudomonadati</taxon>
        <taxon>Pseudomonadota</taxon>
        <taxon>Betaproteobacteria</taxon>
        <taxon>Burkholderiales</taxon>
        <taxon>Comamonadaceae</taxon>
        <taxon>Rhodoferax</taxon>
    </lineage>
</organism>